<dbReference type="CDD" id="cd11484">
    <property type="entry name" value="SLC-NCS1sbd_CobB-like"/>
    <property type="match status" value="1"/>
</dbReference>
<evidence type="ECO:0000256" key="5">
    <source>
        <dbReference type="ARBA" id="ARBA00022989"/>
    </source>
</evidence>
<dbReference type="Proteomes" id="UP001174196">
    <property type="component" value="Unassembled WGS sequence"/>
</dbReference>
<keyword evidence="6 7" id="KW-0472">Membrane</keyword>
<comment type="similarity">
    <text evidence="2 7">Belongs to the purine-cytosine permease (2.A.39) family.</text>
</comment>
<dbReference type="InterPro" id="IPR030191">
    <property type="entry name" value="CodB"/>
</dbReference>
<feature type="transmembrane region" description="Helical" evidence="8">
    <location>
        <begin position="317"/>
        <end position="339"/>
    </location>
</feature>
<dbReference type="RefSeq" id="WP_301237842.1">
    <property type="nucleotide sequence ID" value="NZ_JANRHH010000019.1"/>
</dbReference>
<dbReference type="EMBL" id="JANRHH010000019">
    <property type="protein sequence ID" value="MDN4593132.1"/>
    <property type="molecule type" value="Genomic_DNA"/>
</dbReference>
<name>A0ABT8IL45_9BACL</name>
<evidence type="ECO:0000313" key="9">
    <source>
        <dbReference type="EMBL" id="MDN4593132.1"/>
    </source>
</evidence>
<dbReference type="PIRSF" id="PIRSF002744">
    <property type="entry name" value="Pur-cyt_permease"/>
    <property type="match status" value="1"/>
</dbReference>
<keyword evidence="3 7" id="KW-0813">Transport</keyword>
<feature type="transmembrane region" description="Helical" evidence="8">
    <location>
        <begin position="280"/>
        <end position="305"/>
    </location>
</feature>
<feature type="transmembrane region" description="Helical" evidence="8">
    <location>
        <begin position="50"/>
        <end position="76"/>
    </location>
</feature>
<feature type="transmembrane region" description="Helical" evidence="8">
    <location>
        <begin position="345"/>
        <end position="367"/>
    </location>
</feature>
<organism evidence="9 10">
    <name type="scientific">Polycladomyces subterraneus</name>
    <dbReference type="NCBI Taxonomy" id="1016997"/>
    <lineage>
        <taxon>Bacteria</taxon>
        <taxon>Bacillati</taxon>
        <taxon>Bacillota</taxon>
        <taxon>Bacilli</taxon>
        <taxon>Bacillales</taxon>
        <taxon>Thermoactinomycetaceae</taxon>
        <taxon>Polycladomyces</taxon>
    </lineage>
</organism>
<evidence type="ECO:0000256" key="3">
    <source>
        <dbReference type="ARBA" id="ARBA00022448"/>
    </source>
</evidence>
<dbReference type="InterPro" id="IPR026030">
    <property type="entry name" value="Pur-cyt_permease_Fcy2/21/22"/>
</dbReference>
<comment type="caution">
    <text evidence="9">The sequence shown here is derived from an EMBL/GenBank/DDBJ whole genome shotgun (WGS) entry which is preliminary data.</text>
</comment>
<comment type="subcellular location">
    <subcellularLocation>
        <location evidence="1">Membrane</location>
        <topology evidence="1">Multi-pass membrane protein</topology>
    </subcellularLocation>
</comment>
<dbReference type="Gene3D" id="1.10.4160.10">
    <property type="entry name" value="Hydantoin permease"/>
    <property type="match status" value="1"/>
</dbReference>
<keyword evidence="5 8" id="KW-1133">Transmembrane helix</keyword>
<sequence length="421" mass="46556">MANHQFALDSVQPTPMNARTMKLFPAFSLWLGSNVVVTTVYTGQLLVPDISYLTALCVILFGSLVGAIFLVLTGNIGTRTGLPTMVLTRGAFGTRGAHLPSLLNTIVLIGWSWVQAYMGELSIDHAVKYLTGYSNINFWTVFTQVMVVLITIYGHKGIETFASLAAHFMVILVFLLFGYLFTEYNVGDLIHLPTSHNPTNTVITGFDIVVATAFSWLPLACDYNRNATSSKTGIIGTYAGYNIGTFLAMALGATVSGLSILSHMTQTYDPTDIIGSKHPWLGLLPALIIFISVVSTNVMALYSSTMSYLAVFQKQKYLVTTIVIGVITILGALLKGWLLDHFENFLLMIGTLLIPVGALLIVDYYLLKRGYYDPDEIINGTKKLYWYFKGFNVYTYISISLEQDSDTISHMSMFFPQDLQY</sequence>
<proteinExistence type="inferred from homology"/>
<feature type="transmembrane region" description="Helical" evidence="8">
    <location>
        <begin position="161"/>
        <end position="181"/>
    </location>
</feature>
<feature type="transmembrane region" description="Helical" evidence="8">
    <location>
        <begin position="201"/>
        <end position="219"/>
    </location>
</feature>
<evidence type="ECO:0000256" key="2">
    <source>
        <dbReference type="ARBA" id="ARBA00008974"/>
    </source>
</evidence>
<evidence type="ECO:0000256" key="1">
    <source>
        <dbReference type="ARBA" id="ARBA00004141"/>
    </source>
</evidence>
<feature type="transmembrane region" description="Helical" evidence="8">
    <location>
        <begin position="97"/>
        <end position="116"/>
    </location>
</feature>
<gene>
    <name evidence="9" type="ORF">NWF35_04320</name>
</gene>
<evidence type="ECO:0000256" key="8">
    <source>
        <dbReference type="SAM" id="Phobius"/>
    </source>
</evidence>
<evidence type="ECO:0000313" key="10">
    <source>
        <dbReference type="Proteomes" id="UP001174196"/>
    </source>
</evidence>
<dbReference type="PANTHER" id="PTHR30569:SF0">
    <property type="entry name" value="CYTOSINE PERMEASE"/>
    <property type="match status" value="1"/>
</dbReference>
<evidence type="ECO:0000256" key="7">
    <source>
        <dbReference type="PIRNR" id="PIRNR002744"/>
    </source>
</evidence>
<feature type="transmembrane region" description="Helical" evidence="8">
    <location>
        <begin position="136"/>
        <end position="154"/>
    </location>
</feature>
<feature type="transmembrane region" description="Helical" evidence="8">
    <location>
        <begin position="239"/>
        <end position="260"/>
    </location>
</feature>
<dbReference type="Pfam" id="PF02133">
    <property type="entry name" value="Transp_cyt_pur"/>
    <property type="match status" value="1"/>
</dbReference>
<keyword evidence="4 8" id="KW-0812">Transmembrane</keyword>
<dbReference type="InterPro" id="IPR001248">
    <property type="entry name" value="Pur-cyt_permease"/>
</dbReference>
<reference evidence="9" key="1">
    <citation type="submission" date="2022-08" db="EMBL/GenBank/DDBJ databases">
        <title>Polycladomyces zharkentsis sp. nov., a novel thermophilic CMC and starch-degrading bacterium isolated from a geothermal spring in Kazakhstan.</title>
        <authorList>
            <person name="Mashzhan A."/>
            <person name="Kistaubaeva A."/>
            <person name="Javier-Lopez R."/>
            <person name="Birkeland N.-K."/>
        </authorList>
    </citation>
    <scope>NUCLEOTIDE SEQUENCE</scope>
    <source>
        <strain evidence="9">KSR 13</strain>
    </source>
</reference>
<dbReference type="PANTHER" id="PTHR30569">
    <property type="entry name" value="CYTOSINE TRANSPORTER CODB"/>
    <property type="match status" value="1"/>
</dbReference>
<keyword evidence="10" id="KW-1185">Reference proteome</keyword>
<protein>
    <submittedName>
        <fullName evidence="9">Cytosine permease</fullName>
    </submittedName>
</protein>
<accession>A0ABT8IL45</accession>
<evidence type="ECO:0000256" key="4">
    <source>
        <dbReference type="ARBA" id="ARBA00022692"/>
    </source>
</evidence>
<feature type="transmembrane region" description="Helical" evidence="8">
    <location>
        <begin position="23"/>
        <end position="44"/>
    </location>
</feature>
<evidence type="ECO:0000256" key="6">
    <source>
        <dbReference type="ARBA" id="ARBA00023136"/>
    </source>
</evidence>